<accession>A0A1Y3PL41</accession>
<dbReference type="Proteomes" id="UP000196475">
    <property type="component" value="Unassembled WGS sequence"/>
</dbReference>
<keyword evidence="2" id="KW-0560">Oxidoreductase</keyword>
<dbReference type="Pfam" id="PF13561">
    <property type="entry name" value="adh_short_C2"/>
    <property type="match status" value="1"/>
</dbReference>
<comment type="similarity">
    <text evidence="1">Belongs to the short-chain dehydrogenases/reductases (SDR) family.</text>
</comment>
<dbReference type="InterPro" id="IPR020904">
    <property type="entry name" value="Sc_DH/Rdtase_CS"/>
</dbReference>
<dbReference type="FunFam" id="3.40.50.720:FF:000084">
    <property type="entry name" value="Short-chain dehydrogenase reductase"/>
    <property type="match status" value="1"/>
</dbReference>
<dbReference type="InterPro" id="IPR002347">
    <property type="entry name" value="SDR_fam"/>
</dbReference>
<comment type="caution">
    <text evidence="3">The sequence shown here is derived from an EMBL/GenBank/DDBJ whole genome shotgun (WGS) entry which is preliminary data.</text>
</comment>
<evidence type="ECO:0000256" key="1">
    <source>
        <dbReference type="ARBA" id="ARBA00006484"/>
    </source>
</evidence>
<protein>
    <recommendedName>
        <fullName evidence="5">Short-chain dehydrogenase</fullName>
    </recommendedName>
</protein>
<reference evidence="4" key="1">
    <citation type="submission" date="2016-06" db="EMBL/GenBank/DDBJ databases">
        <authorList>
            <person name="Nascimento L."/>
            <person name="Pereira R.V."/>
            <person name="Martins L.F."/>
            <person name="Quaggio R.B."/>
            <person name="Silva A.M."/>
            <person name="Setubal J.C."/>
        </authorList>
    </citation>
    <scope>NUCLEOTIDE SEQUENCE [LARGE SCALE GENOMIC DNA]</scope>
</reference>
<dbReference type="InterPro" id="IPR050259">
    <property type="entry name" value="SDR"/>
</dbReference>
<evidence type="ECO:0000313" key="4">
    <source>
        <dbReference type="Proteomes" id="UP000196475"/>
    </source>
</evidence>
<dbReference type="GO" id="GO:0016491">
    <property type="term" value="F:oxidoreductase activity"/>
    <property type="evidence" value="ECO:0007669"/>
    <property type="project" value="UniProtKB-KW"/>
</dbReference>
<dbReference type="CDD" id="cd05233">
    <property type="entry name" value="SDR_c"/>
    <property type="match status" value="1"/>
</dbReference>
<dbReference type="Gene3D" id="3.40.50.720">
    <property type="entry name" value="NAD(P)-binding Rossmann-like Domain"/>
    <property type="match status" value="1"/>
</dbReference>
<dbReference type="EMBL" id="LZRT01000066">
    <property type="protein sequence ID" value="OUM88115.1"/>
    <property type="molecule type" value="Genomic_DNA"/>
</dbReference>
<gene>
    <name evidence="3" type="ORF">BAA01_14010</name>
</gene>
<dbReference type="GO" id="GO:0008206">
    <property type="term" value="P:bile acid metabolic process"/>
    <property type="evidence" value="ECO:0007669"/>
    <property type="project" value="UniProtKB-ARBA"/>
</dbReference>
<evidence type="ECO:0000313" key="3">
    <source>
        <dbReference type="EMBL" id="OUM88115.1"/>
    </source>
</evidence>
<dbReference type="NCBIfam" id="NF005559">
    <property type="entry name" value="PRK07231.1"/>
    <property type="match status" value="1"/>
</dbReference>
<dbReference type="InterPro" id="IPR036291">
    <property type="entry name" value="NAD(P)-bd_dom_sf"/>
</dbReference>
<dbReference type="PANTHER" id="PTHR42879:SF2">
    <property type="entry name" value="3-OXOACYL-[ACYL-CARRIER-PROTEIN] REDUCTASE FABG"/>
    <property type="match status" value="1"/>
</dbReference>
<name>A0A1Y3PL41_9BACI</name>
<sequence>MALADFSVRDQVIVVTGSSQGIGKALAIGLAKEGAKVAINSRKMEKLQPIVEEIKALGGKVLAYQADMRLYDEVAAFMEAAKFHFGRIDVLINNAGGSFGHTLEELSANGFNAVVQNNLNQVFHACRAVRPIMAEQGGGKIINISSVAGLRGAPGLGAYGAAKAGVINLTQTLAIEWAKYGIRVNAIAPGLILTEGAEEVLVPNEEKKREYESRILVGRLGVPEDILNAVLYLASDASSYVNGQTLVVDGGRIG</sequence>
<dbReference type="PROSITE" id="PS00061">
    <property type="entry name" value="ADH_SHORT"/>
    <property type="match status" value="1"/>
</dbReference>
<dbReference type="SUPFAM" id="SSF51735">
    <property type="entry name" value="NAD(P)-binding Rossmann-fold domains"/>
    <property type="match status" value="1"/>
</dbReference>
<organism evidence="3 4">
    <name type="scientific">Bacillus thermozeamaize</name>
    <dbReference type="NCBI Taxonomy" id="230954"/>
    <lineage>
        <taxon>Bacteria</taxon>
        <taxon>Bacillati</taxon>
        <taxon>Bacillota</taxon>
        <taxon>Bacilli</taxon>
        <taxon>Bacillales</taxon>
        <taxon>Bacillaceae</taxon>
        <taxon>Bacillus</taxon>
    </lineage>
</organism>
<proteinExistence type="inferred from homology"/>
<dbReference type="PRINTS" id="PR00081">
    <property type="entry name" value="GDHRDH"/>
</dbReference>
<dbReference type="AlphaFoldDB" id="A0A1Y3PL41"/>
<dbReference type="PRINTS" id="PR00080">
    <property type="entry name" value="SDRFAMILY"/>
</dbReference>
<evidence type="ECO:0000256" key="2">
    <source>
        <dbReference type="ARBA" id="ARBA00023002"/>
    </source>
</evidence>
<dbReference type="PANTHER" id="PTHR42879">
    <property type="entry name" value="3-OXOACYL-(ACYL-CARRIER-PROTEIN) REDUCTASE"/>
    <property type="match status" value="1"/>
</dbReference>
<evidence type="ECO:0008006" key="5">
    <source>
        <dbReference type="Google" id="ProtNLM"/>
    </source>
</evidence>